<feature type="domain" description="FAD/NAD(P)-binding" evidence="5">
    <location>
        <begin position="2"/>
        <end position="295"/>
    </location>
</feature>
<dbReference type="Gene3D" id="3.50.50.60">
    <property type="entry name" value="FAD/NAD(P)-binding domain"/>
    <property type="match status" value="2"/>
</dbReference>
<evidence type="ECO:0000313" key="7">
    <source>
        <dbReference type="EMBL" id="MBF9071022.1"/>
    </source>
</evidence>
<dbReference type="SUPFAM" id="SSF55424">
    <property type="entry name" value="FAD/NAD-linked reductases, dimerisation (C-terminal) domain"/>
    <property type="match status" value="1"/>
</dbReference>
<keyword evidence="8" id="KW-1185">Reference proteome</keyword>
<dbReference type="EMBL" id="JADPRT010000010">
    <property type="protein sequence ID" value="MBF9071022.1"/>
    <property type="molecule type" value="Genomic_DNA"/>
</dbReference>
<dbReference type="SUPFAM" id="SSF51905">
    <property type="entry name" value="FAD/NAD(P)-binding domain"/>
    <property type="match status" value="1"/>
</dbReference>
<keyword evidence="4" id="KW-0560">Oxidoreductase</keyword>
<reference evidence="7" key="1">
    <citation type="submission" date="2020-11" db="EMBL/GenBank/DDBJ databases">
        <title>Isolation and identification of active actinomycetes.</title>
        <authorList>
            <person name="Yu B."/>
        </authorList>
    </citation>
    <scope>NUCLEOTIDE SEQUENCE</scope>
    <source>
        <strain evidence="7">NEAU-YB345</strain>
    </source>
</reference>
<dbReference type="PRINTS" id="PR00469">
    <property type="entry name" value="PNDRDTASEII"/>
</dbReference>
<dbReference type="InterPro" id="IPR028202">
    <property type="entry name" value="Reductase_C"/>
</dbReference>
<keyword evidence="3" id="KW-0274">FAD</keyword>
<feature type="domain" description="Reductase C-terminal" evidence="6">
    <location>
        <begin position="315"/>
        <end position="393"/>
    </location>
</feature>
<dbReference type="Pfam" id="PF14759">
    <property type="entry name" value="Reductase_C"/>
    <property type="match status" value="1"/>
</dbReference>
<evidence type="ECO:0000256" key="4">
    <source>
        <dbReference type="ARBA" id="ARBA00023002"/>
    </source>
</evidence>
<comment type="caution">
    <text evidence="7">The sequence shown here is derived from an EMBL/GenBank/DDBJ whole genome shotgun (WGS) entry which is preliminary data.</text>
</comment>
<evidence type="ECO:0000313" key="8">
    <source>
        <dbReference type="Proteomes" id="UP000657385"/>
    </source>
</evidence>
<evidence type="ECO:0000259" key="5">
    <source>
        <dbReference type="Pfam" id="PF07992"/>
    </source>
</evidence>
<dbReference type="InterPro" id="IPR016156">
    <property type="entry name" value="FAD/NAD-linked_Rdtase_dimer_sf"/>
</dbReference>
<accession>A0A931B9B5</accession>
<organism evidence="7 8">
    <name type="scientific">Streptacidiphilus fuscans</name>
    <dbReference type="NCBI Taxonomy" id="2789292"/>
    <lineage>
        <taxon>Bacteria</taxon>
        <taxon>Bacillati</taxon>
        <taxon>Actinomycetota</taxon>
        <taxon>Actinomycetes</taxon>
        <taxon>Kitasatosporales</taxon>
        <taxon>Streptomycetaceae</taxon>
        <taxon>Streptacidiphilus</taxon>
    </lineage>
</organism>
<dbReference type="Proteomes" id="UP000657385">
    <property type="component" value="Unassembled WGS sequence"/>
</dbReference>
<name>A0A931B9B5_9ACTN</name>
<dbReference type="GO" id="GO:0005737">
    <property type="term" value="C:cytoplasm"/>
    <property type="evidence" value="ECO:0007669"/>
    <property type="project" value="TreeGrafter"/>
</dbReference>
<dbReference type="AlphaFoldDB" id="A0A931B9B5"/>
<evidence type="ECO:0000256" key="2">
    <source>
        <dbReference type="ARBA" id="ARBA00022630"/>
    </source>
</evidence>
<evidence type="ECO:0000256" key="3">
    <source>
        <dbReference type="ARBA" id="ARBA00022827"/>
    </source>
</evidence>
<dbReference type="InterPro" id="IPR036188">
    <property type="entry name" value="FAD/NAD-bd_sf"/>
</dbReference>
<dbReference type="RefSeq" id="WP_196196184.1">
    <property type="nucleotide sequence ID" value="NZ_JADPRT010000010.1"/>
</dbReference>
<dbReference type="PRINTS" id="PR00368">
    <property type="entry name" value="FADPNR"/>
</dbReference>
<comment type="cofactor">
    <cofactor evidence="1">
        <name>FAD</name>
        <dbReference type="ChEBI" id="CHEBI:57692"/>
    </cofactor>
</comment>
<keyword evidence="2" id="KW-0285">Flavoprotein</keyword>
<evidence type="ECO:0000259" key="6">
    <source>
        <dbReference type="Pfam" id="PF14759"/>
    </source>
</evidence>
<dbReference type="InterPro" id="IPR050446">
    <property type="entry name" value="FAD-oxidoreductase/Apoptosis"/>
</dbReference>
<dbReference type="GO" id="GO:0016651">
    <property type="term" value="F:oxidoreductase activity, acting on NAD(P)H"/>
    <property type="evidence" value="ECO:0007669"/>
    <property type="project" value="TreeGrafter"/>
</dbReference>
<dbReference type="Gene3D" id="3.30.390.30">
    <property type="match status" value="1"/>
</dbReference>
<dbReference type="Pfam" id="PF07992">
    <property type="entry name" value="Pyr_redox_2"/>
    <property type="match status" value="1"/>
</dbReference>
<evidence type="ECO:0000256" key="1">
    <source>
        <dbReference type="ARBA" id="ARBA00001974"/>
    </source>
</evidence>
<protein>
    <submittedName>
        <fullName evidence="7">FAD-dependent oxidoreductase</fullName>
    </submittedName>
</protein>
<proteinExistence type="predicted"/>
<dbReference type="PANTHER" id="PTHR43557:SF2">
    <property type="entry name" value="RIESKE DOMAIN-CONTAINING PROTEIN-RELATED"/>
    <property type="match status" value="1"/>
</dbReference>
<dbReference type="PANTHER" id="PTHR43557">
    <property type="entry name" value="APOPTOSIS-INDUCING FACTOR 1"/>
    <property type="match status" value="1"/>
</dbReference>
<gene>
    <name evidence="7" type="ORF">I2501_23680</name>
</gene>
<dbReference type="InterPro" id="IPR023753">
    <property type="entry name" value="FAD/NAD-binding_dom"/>
</dbReference>
<sequence length="395" mass="40914">MAVVIVGAGMAGVQTAVALRQQGYTDGLTLLGAEPHPPYDRPPLSKDVLLGKAADSRFEIDYAELGIELALGRRALSLDADGHQLRTDAGDLSYDQLVLATGAAPIALPGQPDSAFLLRTQDDAVALKAALTPGARVAVVGAGWIGAEAATVARQLGCEVTVVEAAPSPLAGALPTELGERTRAWYEQAGVRLLTGAAVSGILPGGPGSPGAVHLTDGQEIEADAVVVGIGARPDTGWLDGSGVALDDRGAVAADERLRAGGVADVFAVGDCASFPSRRYGRRLTVHHWDNAMQGARVVAANLLGGESLYNPVPYFWSEQFGRMVQVAGVWGGDDEQIARGDDTVLWVRDGRLVAVFTVDRPRDLAQGRKLVESGAVLDLAKAADAAVPLRSAVA</sequence>